<dbReference type="EMBL" id="CP027806">
    <property type="protein sequence ID" value="AXJ00804.1"/>
    <property type="molecule type" value="Genomic_DNA"/>
</dbReference>
<reference evidence="1 2" key="1">
    <citation type="submission" date="2018-03" db="EMBL/GenBank/DDBJ databases">
        <title>Phenotypic and genomic properties of Cyclonatronum proteinivorum gen. nov., sp. nov., a haloalkaliphilic bacteroidete from soda lakes possessing Na+-translocating rhodopsin.</title>
        <authorList>
            <person name="Toshchakov S.V."/>
            <person name="Korzhenkov A."/>
            <person name="Samarov N.I."/>
            <person name="Kublanov I.V."/>
            <person name="Muntyan M.S."/>
            <person name="Sorokin D.Y."/>
        </authorList>
    </citation>
    <scope>NUCLEOTIDE SEQUENCE [LARGE SCALE GENOMIC DNA]</scope>
    <source>
        <strain evidence="1 2">Omega</strain>
    </source>
</reference>
<sequence>MRKTLSKLNINAILMKFLNQALCSSTFLVFVLALFVIFAADVRTAQSQRIDVSPVLQSGAAHTASFSNGWHISLRNGTFTSESPSFTADDVLDFDVSPDNRHVAILRSRTDGSGGHKIEIINREGLVIARHDGISDLDPADPSLKLYLLAGGNVVLRDNIVTFSVYTHRSGFIDRVSNSSGSPDGEAMSRLISSADGTQVFVYNPRIIRQDGVSSRLSRLNIEEGAIENLFVDDSREITNLTASNDGAFVYVLLQDQQNNVELVKLSDDGSQLATVRAENQGSGAYVQPENNTVTFFHQSNAQVYDVDSGERLANAFFRQQNIVFAYFEPRDNLVLALTGRRNNRDGNIQANAVRAVDLTARSLIHSNDLSHTFTFRPEDEPRMHRLQANVYELLGVTNAVRITVTR</sequence>
<dbReference type="Gene3D" id="2.130.10.10">
    <property type="entry name" value="YVTN repeat-like/Quinoprotein amine dehydrogenase"/>
    <property type="match status" value="1"/>
</dbReference>
<name>A0A345UK02_9BACT</name>
<protein>
    <submittedName>
        <fullName evidence="1">Uncharacterized protein</fullName>
    </submittedName>
</protein>
<evidence type="ECO:0000313" key="1">
    <source>
        <dbReference type="EMBL" id="AXJ00804.1"/>
    </source>
</evidence>
<dbReference type="InterPro" id="IPR011044">
    <property type="entry name" value="Quino_amine_DH_bsu"/>
</dbReference>
<dbReference type="AlphaFoldDB" id="A0A345UK02"/>
<accession>A0A345UK02</accession>
<dbReference type="InterPro" id="IPR015943">
    <property type="entry name" value="WD40/YVTN_repeat-like_dom_sf"/>
</dbReference>
<proteinExistence type="predicted"/>
<dbReference type="SUPFAM" id="SSF50969">
    <property type="entry name" value="YVTN repeat-like/Quinoprotein amine dehydrogenase"/>
    <property type="match status" value="1"/>
</dbReference>
<gene>
    <name evidence="1" type="ORF">CYPRO_1553</name>
</gene>
<evidence type="ECO:0000313" key="2">
    <source>
        <dbReference type="Proteomes" id="UP000254808"/>
    </source>
</evidence>
<dbReference type="Proteomes" id="UP000254808">
    <property type="component" value="Chromosome"/>
</dbReference>
<keyword evidence="2" id="KW-1185">Reference proteome</keyword>
<organism evidence="1 2">
    <name type="scientific">Cyclonatronum proteinivorum</name>
    <dbReference type="NCBI Taxonomy" id="1457365"/>
    <lineage>
        <taxon>Bacteria</taxon>
        <taxon>Pseudomonadati</taxon>
        <taxon>Balneolota</taxon>
        <taxon>Balneolia</taxon>
        <taxon>Balneolales</taxon>
        <taxon>Cyclonatronaceae</taxon>
        <taxon>Cyclonatronum</taxon>
    </lineage>
</organism>
<dbReference type="KEGG" id="cprv:CYPRO_1553"/>